<protein>
    <recommendedName>
        <fullName evidence="8">DoxX</fullName>
    </recommendedName>
</protein>
<comment type="caution">
    <text evidence="7">The sequence shown here is derived from an EMBL/GenBank/DDBJ whole genome shotgun (WGS) entry which is preliminary data.</text>
</comment>
<dbReference type="InterPro" id="IPR051907">
    <property type="entry name" value="DoxX-like_oxidoreductase"/>
</dbReference>
<accession>A0A1J5RG34</accession>
<evidence type="ECO:0000256" key="4">
    <source>
        <dbReference type="ARBA" id="ARBA00022989"/>
    </source>
</evidence>
<dbReference type="PANTHER" id="PTHR33452">
    <property type="entry name" value="OXIDOREDUCTASE CATD-RELATED"/>
    <property type="match status" value="1"/>
</dbReference>
<evidence type="ECO:0008006" key="8">
    <source>
        <dbReference type="Google" id="ProtNLM"/>
    </source>
</evidence>
<keyword evidence="3 6" id="KW-0812">Transmembrane</keyword>
<name>A0A1J5RG34_9ZZZZ</name>
<evidence type="ECO:0000256" key="2">
    <source>
        <dbReference type="ARBA" id="ARBA00022475"/>
    </source>
</evidence>
<reference evidence="7" key="1">
    <citation type="submission" date="2016-10" db="EMBL/GenBank/DDBJ databases">
        <title>Sequence of Gallionella enrichment culture.</title>
        <authorList>
            <person name="Poehlein A."/>
            <person name="Muehling M."/>
            <person name="Daniel R."/>
        </authorList>
    </citation>
    <scope>NUCLEOTIDE SEQUENCE</scope>
</reference>
<organism evidence="7">
    <name type="scientific">mine drainage metagenome</name>
    <dbReference type="NCBI Taxonomy" id="410659"/>
    <lineage>
        <taxon>unclassified sequences</taxon>
        <taxon>metagenomes</taxon>
        <taxon>ecological metagenomes</taxon>
    </lineage>
</organism>
<feature type="transmembrane region" description="Helical" evidence="6">
    <location>
        <begin position="57"/>
        <end position="77"/>
    </location>
</feature>
<keyword evidence="5 6" id="KW-0472">Membrane</keyword>
<dbReference type="AlphaFoldDB" id="A0A1J5RG34"/>
<keyword evidence="2" id="KW-1003">Cell membrane</keyword>
<gene>
    <name evidence="7" type="ORF">GALL_310410</name>
</gene>
<sequence length="90" mass="9675">MLPPYLAAIMGTAGELLLPVLLVLGLAGRFAAVGMFVTNLTAAVSFPDISDLGLQDHWLWGALLLVTVFHGPGRLSLDAFLADRRMKKLQ</sequence>
<dbReference type="EMBL" id="MLJW01000441">
    <property type="protein sequence ID" value="OIQ87085.1"/>
    <property type="molecule type" value="Genomic_DNA"/>
</dbReference>
<dbReference type="GO" id="GO:0005886">
    <property type="term" value="C:plasma membrane"/>
    <property type="evidence" value="ECO:0007669"/>
    <property type="project" value="UniProtKB-SubCell"/>
</dbReference>
<evidence type="ECO:0000256" key="6">
    <source>
        <dbReference type="SAM" id="Phobius"/>
    </source>
</evidence>
<comment type="subcellular location">
    <subcellularLocation>
        <location evidence="1">Cell membrane</location>
        <topology evidence="1">Multi-pass membrane protein</topology>
    </subcellularLocation>
</comment>
<dbReference type="Pfam" id="PF07681">
    <property type="entry name" value="DoxX"/>
    <property type="match status" value="1"/>
</dbReference>
<evidence type="ECO:0000313" key="7">
    <source>
        <dbReference type="EMBL" id="OIQ87085.1"/>
    </source>
</evidence>
<evidence type="ECO:0000256" key="3">
    <source>
        <dbReference type="ARBA" id="ARBA00022692"/>
    </source>
</evidence>
<dbReference type="InterPro" id="IPR032808">
    <property type="entry name" value="DoxX"/>
</dbReference>
<evidence type="ECO:0000256" key="5">
    <source>
        <dbReference type="ARBA" id="ARBA00023136"/>
    </source>
</evidence>
<proteinExistence type="predicted"/>
<feature type="transmembrane region" description="Helical" evidence="6">
    <location>
        <begin position="16"/>
        <end position="37"/>
    </location>
</feature>
<dbReference type="PANTHER" id="PTHR33452:SF1">
    <property type="entry name" value="INNER MEMBRANE PROTEIN YPHA-RELATED"/>
    <property type="match status" value="1"/>
</dbReference>
<evidence type="ECO:0000256" key="1">
    <source>
        <dbReference type="ARBA" id="ARBA00004651"/>
    </source>
</evidence>
<keyword evidence="4 6" id="KW-1133">Transmembrane helix</keyword>